<dbReference type="AlphaFoldDB" id="A0A9Q4HBL9"/>
<comment type="caution">
    <text evidence="3">The sequence shown here is derived from an EMBL/GenBank/DDBJ whole genome shotgun (WGS) entry which is preliminary data.</text>
</comment>
<sequence>MGFKYYDKNTGSYVPMSIELLKSDGVSYTAPSIKQTFEDILKQVSSVSSSITEKVDGISNQIGNIDDFHSTGTNLVEKILNALIQRRVSVTDFGAKGDGVSDDTGAFNKAFEMGYAEVFVPAGTYMVKGLKVPSYTRLYGTGKLSVIKLHKDAPAYSHVITTVQNSKYIIFENLLLDWNLQKNNNSISSGPNSSCLNITNSQFVWVNNVHAKDAGLHGFDVTSPSYNSLTDTEDVYQPGGSKYVWINNCTATNFGDDGFTTHFSEYIFITNCYSYDGNGSAHSSGASNTNGFEIDDGTLKVWLINCVSKNNCRGFEVKAHKRAPAAQNVHFSNCVSENDIRGFDFRHVGFHKASDPESKTARDVTVSNCTSIKPVFNDRLYTGMTPRALVVSAYKNVNISNFTAIGDPAYDYKGNPAIATQYKSRNITFDNVSISGFKTAGADIYIYGGSQKSDFVSLSEINVLESALIGIRIGSAISNVSINQANLIGYNKESSIGVYCTNSQVDINAVNCDKYATASKIAGKTYTSFVPKNIKGGTRIATTSGYAAKNTSLVAASSGGGQATGTASAVIATTGGSKADGPRNVVIASSGGSKTTSEGSRSMVAASNNSSIEGTGSSRMVIASQGVANKTGYTVALGYAATGAPSTANTKIQLDAKNGNINLTGQVKGASTFSDYAEYFESLDGKAIPSGYFVTLEGDKIRKANAGDKVLGVISETAGVVLGEAAFNWQGRYLKNEFGGLIYEDIDVTVTNEDGTQRIETKTVPKENPYYEPSEDYIARSDRPEWNIVGMFGQIFVRIDGTVTAGDRIIPKAGKGSKSEDGSGYYVMRITTPYSQERGYGVALCLITPTI</sequence>
<dbReference type="InterPro" id="IPR006626">
    <property type="entry name" value="PbH1"/>
</dbReference>
<feature type="domain" description="Peptidase G2 IMC autoproteolytic cleavage" evidence="1">
    <location>
        <begin position="619"/>
        <end position="847"/>
    </location>
</feature>
<accession>A0A9Q4HBL9</accession>
<name>A0A9Q4HBL9_BACSC</name>
<evidence type="ECO:0000313" key="3">
    <source>
        <dbReference type="EMBL" id="MCY8123090.1"/>
    </source>
</evidence>
<dbReference type="InterPro" id="IPR012334">
    <property type="entry name" value="Pectin_lyas_fold"/>
</dbReference>
<dbReference type="InterPro" id="IPR011050">
    <property type="entry name" value="Pectin_lyase_fold/virulence"/>
</dbReference>
<evidence type="ECO:0000259" key="1">
    <source>
        <dbReference type="Pfam" id="PF11962"/>
    </source>
</evidence>
<gene>
    <name evidence="3" type="ORF">MOC45_21350</name>
</gene>
<dbReference type="Gene3D" id="2.160.20.10">
    <property type="entry name" value="Single-stranded right-handed beta-helix, Pectin lyase-like"/>
    <property type="match status" value="1"/>
</dbReference>
<dbReference type="InterPro" id="IPR021865">
    <property type="entry name" value="Peptidase_G2"/>
</dbReference>
<dbReference type="Gene3D" id="2.40.300.10">
    <property type="entry name" value="Head decoration protein D"/>
    <property type="match status" value="1"/>
</dbReference>
<dbReference type="Pfam" id="PF11962">
    <property type="entry name" value="Peptidase_G2"/>
    <property type="match status" value="1"/>
</dbReference>
<proteinExistence type="predicted"/>
<evidence type="ECO:0000259" key="2">
    <source>
        <dbReference type="Pfam" id="PF12708"/>
    </source>
</evidence>
<feature type="domain" description="Rhamnogalacturonase A/B/Epimerase-like pectate lyase" evidence="2">
    <location>
        <begin position="88"/>
        <end position="285"/>
    </location>
</feature>
<dbReference type="Pfam" id="PF12708">
    <property type="entry name" value="Pect-lyase_RHGA_epim"/>
    <property type="match status" value="1"/>
</dbReference>
<organism evidence="3 4">
    <name type="scientific">Bacillus spizizenii</name>
    <name type="common">Bacillus subtilis subsp. spizizenii</name>
    <dbReference type="NCBI Taxonomy" id="96241"/>
    <lineage>
        <taxon>Bacteria</taxon>
        <taxon>Bacillati</taxon>
        <taxon>Bacillota</taxon>
        <taxon>Bacilli</taxon>
        <taxon>Bacillales</taxon>
        <taxon>Bacillaceae</taxon>
        <taxon>Bacillus</taxon>
    </lineage>
</organism>
<dbReference type="SUPFAM" id="SSF51126">
    <property type="entry name" value="Pectin lyase-like"/>
    <property type="match status" value="1"/>
</dbReference>
<reference evidence="3" key="1">
    <citation type="submission" date="2022-02" db="EMBL/GenBank/DDBJ databases">
        <title>Crop Bioprotection Bacillus Genome Sequencing.</title>
        <authorList>
            <person name="Dunlap C."/>
        </authorList>
    </citation>
    <scope>NUCLEOTIDE SEQUENCE</scope>
    <source>
        <strain evidence="3">M18B4</strain>
    </source>
</reference>
<evidence type="ECO:0000313" key="4">
    <source>
        <dbReference type="Proteomes" id="UP001070352"/>
    </source>
</evidence>
<protein>
    <recommendedName>
        <fullName evidence="5">Peptidase G2</fullName>
    </recommendedName>
</protein>
<dbReference type="Gene3D" id="4.10.80.40">
    <property type="entry name" value="succinate dehydrogenase protein domain"/>
    <property type="match status" value="1"/>
</dbReference>
<dbReference type="InterPro" id="IPR024535">
    <property type="entry name" value="RHGA/B-epi-like_pectate_lyase"/>
</dbReference>
<evidence type="ECO:0008006" key="5">
    <source>
        <dbReference type="Google" id="ProtNLM"/>
    </source>
</evidence>
<dbReference type="Proteomes" id="UP001070352">
    <property type="component" value="Unassembled WGS sequence"/>
</dbReference>
<dbReference type="SMART" id="SM00710">
    <property type="entry name" value="PbH1"/>
    <property type="match status" value="7"/>
</dbReference>
<dbReference type="EMBL" id="JALANJ010000055">
    <property type="protein sequence ID" value="MCY8123090.1"/>
    <property type="molecule type" value="Genomic_DNA"/>
</dbReference>